<dbReference type="NCBIfam" id="NF005884">
    <property type="entry name" value="PRK07846.1"/>
    <property type="match status" value="1"/>
</dbReference>
<evidence type="ECO:0000313" key="14">
    <source>
        <dbReference type="EMBL" id="MDK4325261.1"/>
    </source>
</evidence>
<evidence type="ECO:0000259" key="12">
    <source>
        <dbReference type="Pfam" id="PF02852"/>
    </source>
</evidence>
<feature type="binding site" evidence="9">
    <location>
        <position position="289"/>
    </location>
    <ligand>
        <name>NAD(+)</name>
        <dbReference type="ChEBI" id="CHEBI:57540"/>
    </ligand>
</feature>
<comment type="similarity">
    <text evidence="1 11">Belongs to the class-I pyridine nucleotide-disulfide oxidoreductase family.</text>
</comment>
<feature type="domain" description="Pyridine nucleotide-disulphide oxidoreductase dimerisation" evidence="12">
    <location>
        <begin position="366"/>
        <end position="475"/>
    </location>
</feature>
<feature type="disulfide bond" description="Redox-active" evidence="10">
    <location>
        <begin position="59"/>
        <end position="64"/>
    </location>
</feature>
<protein>
    <submittedName>
        <fullName evidence="14">Mycothione reductase</fullName>
        <ecNumber evidence="14">1.8.1.15</ecNumber>
    </submittedName>
</protein>
<accession>A0AAP4BTR5</accession>
<evidence type="ECO:0000313" key="15">
    <source>
        <dbReference type="Proteomes" id="UP001226160"/>
    </source>
</evidence>
<comment type="caution">
    <text evidence="14">The sequence shown here is derived from an EMBL/GenBank/DDBJ whole genome shotgun (WGS) entry which is preliminary data.</text>
</comment>
<dbReference type="PROSITE" id="PS00076">
    <property type="entry name" value="PYRIDINE_REDOX_1"/>
    <property type="match status" value="1"/>
</dbReference>
<dbReference type="PRINTS" id="PR00368">
    <property type="entry name" value="FADPNR"/>
</dbReference>
<feature type="binding site" evidence="9">
    <location>
        <position position="330"/>
    </location>
    <ligand>
        <name>FAD</name>
        <dbReference type="ChEBI" id="CHEBI:57692"/>
    </ligand>
</feature>
<evidence type="ECO:0000256" key="1">
    <source>
        <dbReference type="ARBA" id="ARBA00007532"/>
    </source>
</evidence>
<dbReference type="InterPro" id="IPR017817">
    <property type="entry name" value="Mycothione_reductase"/>
</dbReference>
<organism evidence="14 15">
    <name type="scientific">Corynebacterium propinquum</name>
    <dbReference type="NCBI Taxonomy" id="43769"/>
    <lineage>
        <taxon>Bacteria</taxon>
        <taxon>Bacillati</taxon>
        <taxon>Actinomycetota</taxon>
        <taxon>Actinomycetes</taxon>
        <taxon>Mycobacteriales</taxon>
        <taxon>Corynebacteriaceae</taxon>
        <taxon>Corynebacterium</taxon>
    </lineage>
</organism>
<dbReference type="PANTHER" id="PTHR22912:SF217">
    <property type="entry name" value="DIHYDROLIPOYL DEHYDROGENASE"/>
    <property type="match status" value="1"/>
</dbReference>
<dbReference type="Gene3D" id="3.50.50.60">
    <property type="entry name" value="FAD/NAD(P)-binding domain"/>
    <property type="match status" value="2"/>
</dbReference>
<dbReference type="GO" id="GO:0050627">
    <property type="term" value="F:mycothione reductase [NAD(P)H] activity"/>
    <property type="evidence" value="ECO:0007669"/>
    <property type="project" value="UniProtKB-EC"/>
</dbReference>
<feature type="active site" description="Proton acceptor" evidence="8">
    <location>
        <position position="465"/>
    </location>
</feature>
<dbReference type="EC" id="1.8.1.15" evidence="14"/>
<dbReference type="GO" id="GO:0006103">
    <property type="term" value="P:2-oxoglutarate metabolic process"/>
    <property type="evidence" value="ECO:0007669"/>
    <property type="project" value="TreeGrafter"/>
</dbReference>
<comment type="cofactor">
    <cofactor evidence="9">
        <name>FAD</name>
        <dbReference type="ChEBI" id="CHEBI:57692"/>
    </cofactor>
    <text evidence="9">Binds 1 FAD per subunit.</text>
</comment>
<dbReference type="AlphaFoldDB" id="A0AAP4BTR5"/>
<evidence type="ECO:0000256" key="9">
    <source>
        <dbReference type="PIRSR" id="PIRSR000350-3"/>
    </source>
</evidence>
<gene>
    <name evidence="14" type="primary">mtr</name>
    <name evidence="14" type="ORF">QPX54_01845</name>
</gene>
<name>A0AAP4BTR5_9CORY</name>
<keyword evidence="4 11" id="KW-0560">Oxidoreductase</keyword>
<dbReference type="EMBL" id="JASNVP010000002">
    <property type="protein sequence ID" value="MDK4325261.1"/>
    <property type="molecule type" value="Genomic_DNA"/>
</dbReference>
<reference evidence="14" key="1">
    <citation type="submission" date="2023-05" db="EMBL/GenBank/DDBJ databases">
        <title>Metabolic capabilities are highly conserved among human nasal-associated Corynebacterium species in pangenomic analyses.</title>
        <authorList>
            <person name="Tran T.H."/>
            <person name="Roberts A.Q."/>
            <person name="Escapa I.F."/>
            <person name="Gao W."/>
            <person name="Conlan S."/>
            <person name="Kong H."/>
            <person name="Segre J.A."/>
            <person name="Kelly M.S."/>
            <person name="Lemon K.P."/>
        </authorList>
    </citation>
    <scope>NUCLEOTIDE SEQUENCE</scope>
    <source>
        <strain evidence="14">KPL2654</strain>
    </source>
</reference>
<evidence type="ECO:0000256" key="5">
    <source>
        <dbReference type="ARBA" id="ARBA00023027"/>
    </source>
</evidence>
<dbReference type="NCBIfam" id="TIGR03452">
    <property type="entry name" value="mycothione_red"/>
    <property type="match status" value="1"/>
</dbReference>
<evidence type="ECO:0000259" key="13">
    <source>
        <dbReference type="Pfam" id="PF07992"/>
    </source>
</evidence>
<dbReference type="InterPro" id="IPR001100">
    <property type="entry name" value="Pyr_nuc-diS_OxRdtase"/>
</dbReference>
<dbReference type="Pfam" id="PF02852">
    <property type="entry name" value="Pyr_redox_dim"/>
    <property type="match status" value="1"/>
</dbReference>
<feature type="binding site" evidence="9">
    <location>
        <begin position="336"/>
        <end position="339"/>
    </location>
    <ligand>
        <name>FAD</name>
        <dbReference type="ChEBI" id="CHEBI:57692"/>
    </ligand>
</feature>
<evidence type="ECO:0000256" key="3">
    <source>
        <dbReference type="ARBA" id="ARBA00022827"/>
    </source>
</evidence>
<keyword evidence="6" id="KW-1015">Disulfide bond</keyword>
<keyword evidence="7 11" id="KW-0676">Redox-active center</keyword>
<evidence type="ECO:0000256" key="10">
    <source>
        <dbReference type="PIRSR" id="PIRSR000350-4"/>
    </source>
</evidence>
<dbReference type="PANTHER" id="PTHR22912">
    <property type="entry name" value="DISULFIDE OXIDOREDUCTASE"/>
    <property type="match status" value="1"/>
</dbReference>
<keyword evidence="3 9" id="KW-0274">FAD</keyword>
<feature type="domain" description="FAD/NAD(P)-binding" evidence="13">
    <location>
        <begin position="24"/>
        <end position="343"/>
    </location>
</feature>
<evidence type="ECO:0000256" key="8">
    <source>
        <dbReference type="PIRSR" id="PIRSR000350-2"/>
    </source>
</evidence>
<dbReference type="InterPro" id="IPR036188">
    <property type="entry name" value="FAD/NAD-bd_sf"/>
</dbReference>
<feature type="binding site" evidence="9">
    <location>
        <begin position="203"/>
        <end position="210"/>
    </location>
    <ligand>
        <name>NAD(+)</name>
        <dbReference type="ChEBI" id="CHEBI:57540"/>
    </ligand>
</feature>
<dbReference type="RefSeq" id="WP_284589468.1">
    <property type="nucleotide sequence ID" value="NZ_JASNVP010000002.1"/>
</dbReference>
<evidence type="ECO:0000256" key="7">
    <source>
        <dbReference type="ARBA" id="ARBA00023284"/>
    </source>
</evidence>
<proteinExistence type="inferred from homology"/>
<keyword evidence="9" id="KW-0547">Nucleotide-binding</keyword>
<feature type="binding site" evidence="9">
    <location>
        <position position="68"/>
    </location>
    <ligand>
        <name>FAD</name>
        <dbReference type="ChEBI" id="CHEBI:57692"/>
    </ligand>
</feature>
<dbReference type="GO" id="GO:0050660">
    <property type="term" value="F:flavin adenine dinucleotide binding"/>
    <property type="evidence" value="ECO:0007669"/>
    <property type="project" value="TreeGrafter"/>
</dbReference>
<dbReference type="Pfam" id="PF07992">
    <property type="entry name" value="Pyr_redox_2"/>
    <property type="match status" value="1"/>
</dbReference>
<dbReference type="InterPro" id="IPR012999">
    <property type="entry name" value="Pyr_OxRdtase_I_AS"/>
</dbReference>
<keyword evidence="2 11" id="KW-0285">Flavoprotein</keyword>
<dbReference type="GO" id="GO:0004148">
    <property type="term" value="F:dihydrolipoyl dehydrogenase (NADH) activity"/>
    <property type="evidence" value="ECO:0007669"/>
    <property type="project" value="TreeGrafter"/>
</dbReference>
<keyword evidence="5 9" id="KW-0520">NAD</keyword>
<dbReference type="SUPFAM" id="SSF55424">
    <property type="entry name" value="FAD/NAD-linked reductases, dimerisation (C-terminal) domain"/>
    <property type="match status" value="1"/>
</dbReference>
<dbReference type="InterPro" id="IPR004099">
    <property type="entry name" value="Pyr_nucl-diS_OxRdtase_dimer"/>
</dbReference>
<dbReference type="SUPFAM" id="SSF51905">
    <property type="entry name" value="FAD/NAD(P)-binding domain"/>
    <property type="match status" value="1"/>
</dbReference>
<evidence type="ECO:0000256" key="4">
    <source>
        <dbReference type="ARBA" id="ARBA00023002"/>
    </source>
</evidence>
<dbReference type="PIRSF" id="PIRSF000350">
    <property type="entry name" value="Mercury_reductase_MerA"/>
    <property type="match status" value="1"/>
</dbReference>
<evidence type="ECO:0000256" key="6">
    <source>
        <dbReference type="ARBA" id="ARBA00023157"/>
    </source>
</evidence>
<sequence>MSTKSAPAPSTANNNADNNEAKHYDLVIIGTGSANSIPDENFANKSIAIIEKGRFGGTCLNVGCIPTKMYVYAADIALAARESQHLGIHGEVTKVDWNSIVERVFANRIDLIAQGGEEYRRGDECPNIDVYAGHATFNGPKSLTVAGAGADGSDCVVTGDEIVVATGSRPMIPGPIAKSGARFYTNEDIMRLDKQPTSMIIVGAGFIAMEFAHVFHGLGTDVTVAVRGQELLKHLDQDIKSRFNQAMTDAVDVRFGLNISEVEDTEHGVRVTYDDGSTQEADVLLVATGRVPNGDQMNLDAAGIEMREDGRVKVDDYGRTTADGVWALGDVSSPYMLKHVANAETRVLKHNMLHPEDLRPMPHDHVPSAIFTHPQIATVGMTEDEAREAGFDITVKVQNYGDVAYGWAMNDSQGVAKLIADRNTGRLLGAHYFGEQASTLIQQMVQVMAFDQDVREVATQQYWIHPALPEVTENALLGLEF</sequence>
<dbReference type="InterPro" id="IPR050151">
    <property type="entry name" value="Class-I_Pyr_Nuc-Dis_Oxidored"/>
</dbReference>
<dbReference type="InterPro" id="IPR023753">
    <property type="entry name" value="FAD/NAD-binding_dom"/>
</dbReference>
<evidence type="ECO:0000256" key="2">
    <source>
        <dbReference type="ARBA" id="ARBA00022630"/>
    </source>
</evidence>
<feature type="binding site" evidence="9">
    <location>
        <begin position="166"/>
        <end position="168"/>
    </location>
    <ligand>
        <name>FAD</name>
        <dbReference type="ChEBI" id="CHEBI:57692"/>
    </ligand>
</feature>
<evidence type="ECO:0000256" key="11">
    <source>
        <dbReference type="RuleBase" id="RU003691"/>
    </source>
</evidence>
<dbReference type="Gene3D" id="3.30.390.30">
    <property type="match status" value="1"/>
</dbReference>
<dbReference type="InterPro" id="IPR016156">
    <property type="entry name" value="FAD/NAD-linked_Rdtase_dimer_sf"/>
</dbReference>
<dbReference type="PRINTS" id="PR00411">
    <property type="entry name" value="PNDRDTASEI"/>
</dbReference>
<dbReference type="Proteomes" id="UP001226160">
    <property type="component" value="Unassembled WGS sequence"/>
</dbReference>